<dbReference type="RefSeq" id="WP_101717134.1">
    <property type="nucleotide sequence ID" value="NZ_PJRS01000011.1"/>
</dbReference>
<keyword evidence="6" id="KW-1185">Reference proteome</keyword>
<dbReference type="Pfam" id="PF07992">
    <property type="entry name" value="Pyr_redox_2"/>
    <property type="match status" value="1"/>
</dbReference>
<organism evidence="5 6">
    <name type="scientific">Caulobacter zeae</name>
    <dbReference type="NCBI Taxonomy" id="2055137"/>
    <lineage>
        <taxon>Bacteria</taxon>
        <taxon>Pseudomonadati</taxon>
        <taxon>Pseudomonadota</taxon>
        <taxon>Alphaproteobacteria</taxon>
        <taxon>Caulobacterales</taxon>
        <taxon>Caulobacteraceae</taxon>
        <taxon>Caulobacter</taxon>
    </lineage>
</organism>
<accession>A0A2N5DPG9</accession>
<evidence type="ECO:0000256" key="1">
    <source>
        <dbReference type="ARBA" id="ARBA00018719"/>
    </source>
</evidence>
<reference evidence="5 6" key="1">
    <citation type="submission" date="2017-12" db="EMBL/GenBank/DDBJ databases">
        <title>The genome sequence of Caulobacter sp. 410.</title>
        <authorList>
            <person name="Gao J."/>
            <person name="Mao X."/>
            <person name="Sun J."/>
        </authorList>
    </citation>
    <scope>NUCLEOTIDE SEQUENCE [LARGE SCALE GENOMIC DNA]</scope>
    <source>
        <strain evidence="5 6">410</strain>
    </source>
</reference>
<comment type="caution">
    <text evidence="5">The sequence shown here is derived from an EMBL/GenBank/DDBJ whole genome shotgun (WGS) entry which is preliminary data.</text>
</comment>
<sequence>MSDERIDCLIVGGGPAGLTAAIYLARFRLSVVVVDAGHSRAALIALTRNHAGFPEGISGKALLARMRRQAELHGARIILGRVEELNVAPEGFIVRSSTGELRAGAVLLATGVTNLRPPMDETLHMRALEQGRLRYCPVCDGYEVTDQRVAVIGAGARAAGEAEFLRAYTASVTLIALEADDGLDDSQRRRLDEIGVRRIAGPAGDFALEDDSISLACSKGRLRFDAIYPALGSAVHSDLAHGLGAAVTQDGCIRVDAHQRTSIDGLYAAGDVVLGLDQISHAMGEAGVAATSLRNDLAKQAPFLR</sequence>
<name>A0A2N5DPG9_9CAUL</name>
<dbReference type="GO" id="GO:0016491">
    <property type="term" value="F:oxidoreductase activity"/>
    <property type="evidence" value="ECO:0007669"/>
    <property type="project" value="UniProtKB-KW"/>
</dbReference>
<keyword evidence="3" id="KW-0560">Oxidoreductase</keyword>
<dbReference type="Gene3D" id="3.50.50.60">
    <property type="entry name" value="FAD/NAD(P)-binding domain"/>
    <property type="match status" value="2"/>
</dbReference>
<evidence type="ECO:0000256" key="3">
    <source>
        <dbReference type="ARBA" id="ARBA00023002"/>
    </source>
</evidence>
<dbReference type="OrthoDB" id="9786503at2"/>
<keyword evidence="2" id="KW-0285">Flavoprotein</keyword>
<dbReference type="InterPro" id="IPR036188">
    <property type="entry name" value="FAD/NAD-bd_sf"/>
</dbReference>
<dbReference type="EMBL" id="PJRS01000011">
    <property type="protein sequence ID" value="PLR27937.1"/>
    <property type="molecule type" value="Genomic_DNA"/>
</dbReference>
<evidence type="ECO:0000313" key="5">
    <source>
        <dbReference type="EMBL" id="PLR27937.1"/>
    </source>
</evidence>
<dbReference type="Proteomes" id="UP000234479">
    <property type="component" value="Unassembled WGS sequence"/>
</dbReference>
<feature type="domain" description="FAD/NAD(P)-binding" evidence="4">
    <location>
        <begin position="7"/>
        <end position="286"/>
    </location>
</feature>
<dbReference type="InterPro" id="IPR023753">
    <property type="entry name" value="FAD/NAD-binding_dom"/>
</dbReference>
<dbReference type="PANTHER" id="PTHR48105">
    <property type="entry name" value="THIOREDOXIN REDUCTASE 1-RELATED-RELATED"/>
    <property type="match status" value="1"/>
</dbReference>
<dbReference type="AlphaFoldDB" id="A0A2N5DPG9"/>
<evidence type="ECO:0000256" key="2">
    <source>
        <dbReference type="ARBA" id="ARBA00022630"/>
    </source>
</evidence>
<dbReference type="PRINTS" id="PR00469">
    <property type="entry name" value="PNDRDTASEII"/>
</dbReference>
<dbReference type="SUPFAM" id="SSF51905">
    <property type="entry name" value="FAD/NAD(P)-binding domain"/>
    <property type="match status" value="1"/>
</dbReference>
<proteinExistence type="predicted"/>
<protein>
    <recommendedName>
        <fullName evidence="1">Thioredoxin reductase</fullName>
    </recommendedName>
</protein>
<evidence type="ECO:0000259" key="4">
    <source>
        <dbReference type="Pfam" id="PF07992"/>
    </source>
</evidence>
<gene>
    <name evidence="5" type="ORF">SGCZBJ_06195</name>
</gene>
<dbReference type="PRINTS" id="PR00368">
    <property type="entry name" value="FADPNR"/>
</dbReference>
<dbReference type="InterPro" id="IPR050097">
    <property type="entry name" value="Ferredoxin-NADP_redctase_2"/>
</dbReference>
<evidence type="ECO:0000313" key="6">
    <source>
        <dbReference type="Proteomes" id="UP000234479"/>
    </source>
</evidence>